<dbReference type="RefSeq" id="WP_004597693.1">
    <property type="nucleotide sequence ID" value="NZ_WMEO01000006.1"/>
</dbReference>
<keyword evidence="5 8" id="KW-0680">Restriction system</keyword>
<comment type="caution">
    <text evidence="11">The sequence shown here is derived from an EMBL/GenBank/DDBJ whole genome shotgun (WGS) entry which is preliminary data.</text>
</comment>
<keyword evidence="6" id="KW-0238">DNA-binding</keyword>
<evidence type="ECO:0000256" key="9">
    <source>
        <dbReference type="SAM" id="MobiDB-lite"/>
    </source>
</evidence>
<dbReference type="InterPro" id="IPR001091">
    <property type="entry name" value="RM_Methyltransferase"/>
</dbReference>
<dbReference type="GO" id="GO:0032259">
    <property type="term" value="P:methylation"/>
    <property type="evidence" value="ECO:0007669"/>
    <property type="project" value="UniProtKB-KW"/>
</dbReference>
<evidence type="ECO:0000313" key="11">
    <source>
        <dbReference type="EMBL" id="MYL16072.1"/>
    </source>
</evidence>
<dbReference type="SUPFAM" id="SSF53335">
    <property type="entry name" value="S-adenosyl-L-methionine-dependent methyltransferases"/>
    <property type="match status" value="1"/>
</dbReference>
<sequence length="370" mass="42015">METSHDIFIGNSRSLSEIEDDGVELVVTSPPYPMIEMWDDLFFSLNADIETSLDDGDGRRAFDLMHEELAETWEEVERVLVDGGIACINIGDATRKVDDSFRVYQNHARITEYFDDMGFEPLPDILWRKPANSAAKFMGSGMMPPNAYATLEHEYLLVFRNGKQSREFPSGNDVRYESAYFWEERNEWFSDVWEDVRGTSQELTDADTELRDRSAAYPLEVPYRLINMYSVYGDTVLDPFWGTGTTSLAAMIAARNSVGYELQEKFTEVFDAEVAGVAELAHATVSKRIRDHEEFVERRLEAGKEFKYDAENYDFPVTTKQEKPLQLYTIDGVEQTESGYAVTHSPYNESESIDGDAGGHGQATLGSQFQ</sequence>
<dbReference type="GO" id="GO:0008170">
    <property type="term" value="F:N-methyltransferase activity"/>
    <property type="evidence" value="ECO:0007669"/>
    <property type="project" value="InterPro"/>
</dbReference>
<protein>
    <recommendedName>
        <fullName evidence="8">Type II methyltransferase</fullName>
        <ecNumber evidence="8">2.1.1.113</ecNumber>
    </recommendedName>
    <alternativeName>
        <fullName evidence="8">N-4 cytosine-specific methyltransferase</fullName>
    </alternativeName>
</protein>
<dbReference type="AlphaFoldDB" id="A0A6B1I5S1"/>
<organism evidence="11 12">
    <name type="scientific">Halorubrum distributum</name>
    <dbReference type="NCBI Taxonomy" id="29283"/>
    <lineage>
        <taxon>Archaea</taxon>
        <taxon>Methanobacteriati</taxon>
        <taxon>Methanobacteriota</taxon>
        <taxon>Stenosarchaea group</taxon>
        <taxon>Halobacteria</taxon>
        <taxon>Halobacteriales</taxon>
        <taxon>Haloferacaceae</taxon>
        <taxon>Halorubrum</taxon>
        <taxon>Halorubrum distributum group</taxon>
    </lineage>
</organism>
<comment type="similarity">
    <text evidence="1">Belongs to the N(4)/N(6)-methyltransferase family. N(4) subfamily.</text>
</comment>
<dbReference type="InterPro" id="IPR002941">
    <property type="entry name" value="DNA_methylase_N4/N6"/>
</dbReference>
<dbReference type="GO" id="GO:0003677">
    <property type="term" value="F:DNA binding"/>
    <property type="evidence" value="ECO:0007669"/>
    <property type="project" value="UniProtKB-KW"/>
</dbReference>
<dbReference type="Pfam" id="PF01555">
    <property type="entry name" value="N6_N4_Mtase"/>
    <property type="match status" value="1"/>
</dbReference>
<evidence type="ECO:0000256" key="8">
    <source>
        <dbReference type="RuleBase" id="RU362026"/>
    </source>
</evidence>
<keyword evidence="2 8" id="KW-0489">Methyltransferase</keyword>
<gene>
    <name evidence="11" type="ORF">GLW36_05325</name>
</gene>
<proteinExistence type="inferred from homology"/>
<reference evidence="11 12" key="1">
    <citation type="submission" date="2019-11" db="EMBL/GenBank/DDBJ databases">
        <title>Genome sequences of 17 halophilic strains isolated from different environments.</title>
        <authorList>
            <person name="Furrow R.E."/>
        </authorList>
    </citation>
    <scope>NUCLEOTIDE SEQUENCE [LARGE SCALE GENOMIC DNA]</scope>
    <source>
        <strain evidence="11 12">22517_05_Cabo</strain>
    </source>
</reference>
<evidence type="ECO:0000256" key="7">
    <source>
        <dbReference type="ARBA" id="ARBA00049120"/>
    </source>
</evidence>
<keyword evidence="4 8" id="KW-0949">S-adenosyl-L-methionine</keyword>
<evidence type="ECO:0000256" key="5">
    <source>
        <dbReference type="ARBA" id="ARBA00022747"/>
    </source>
</evidence>
<dbReference type="PROSITE" id="PS00093">
    <property type="entry name" value="N4_MTASE"/>
    <property type="match status" value="1"/>
</dbReference>
<evidence type="ECO:0000256" key="3">
    <source>
        <dbReference type="ARBA" id="ARBA00022679"/>
    </source>
</evidence>
<accession>A0A6B1I5S1</accession>
<evidence type="ECO:0000256" key="6">
    <source>
        <dbReference type="ARBA" id="ARBA00023125"/>
    </source>
</evidence>
<dbReference type="EC" id="2.1.1.113" evidence="8"/>
<dbReference type="Proteomes" id="UP000460194">
    <property type="component" value="Unassembled WGS sequence"/>
</dbReference>
<dbReference type="PRINTS" id="PR00508">
    <property type="entry name" value="S21N4MTFRASE"/>
</dbReference>
<dbReference type="InterPro" id="IPR017985">
    <property type="entry name" value="MeTrfase_CN4_CS"/>
</dbReference>
<evidence type="ECO:0000313" key="12">
    <source>
        <dbReference type="Proteomes" id="UP000460194"/>
    </source>
</evidence>
<feature type="domain" description="DNA methylase N-4/N-6" evidence="10">
    <location>
        <begin position="23"/>
        <end position="269"/>
    </location>
</feature>
<dbReference type="GO" id="GO:0015667">
    <property type="term" value="F:site-specific DNA-methyltransferase (cytosine-N4-specific) activity"/>
    <property type="evidence" value="ECO:0007669"/>
    <property type="project" value="UniProtKB-EC"/>
</dbReference>
<dbReference type="GO" id="GO:0009307">
    <property type="term" value="P:DNA restriction-modification system"/>
    <property type="evidence" value="ECO:0007669"/>
    <property type="project" value="UniProtKB-KW"/>
</dbReference>
<evidence type="ECO:0000259" key="10">
    <source>
        <dbReference type="Pfam" id="PF01555"/>
    </source>
</evidence>
<dbReference type="Gene3D" id="3.40.50.150">
    <property type="entry name" value="Vaccinia Virus protein VP39"/>
    <property type="match status" value="1"/>
</dbReference>
<name>A0A6B1I5S1_9EURY</name>
<comment type="catalytic activity">
    <reaction evidence="7 8">
        <text>a 2'-deoxycytidine in DNA + S-adenosyl-L-methionine = an N(4)-methyl-2'-deoxycytidine in DNA + S-adenosyl-L-homocysteine + H(+)</text>
        <dbReference type="Rhea" id="RHEA:16857"/>
        <dbReference type="Rhea" id="RHEA-COMP:11369"/>
        <dbReference type="Rhea" id="RHEA-COMP:13674"/>
        <dbReference type="ChEBI" id="CHEBI:15378"/>
        <dbReference type="ChEBI" id="CHEBI:57856"/>
        <dbReference type="ChEBI" id="CHEBI:59789"/>
        <dbReference type="ChEBI" id="CHEBI:85452"/>
        <dbReference type="ChEBI" id="CHEBI:137933"/>
        <dbReference type="EC" id="2.1.1.113"/>
    </reaction>
</comment>
<evidence type="ECO:0000256" key="1">
    <source>
        <dbReference type="ARBA" id="ARBA00010203"/>
    </source>
</evidence>
<evidence type="ECO:0000256" key="4">
    <source>
        <dbReference type="ARBA" id="ARBA00022691"/>
    </source>
</evidence>
<dbReference type="EMBL" id="WMEO01000006">
    <property type="protein sequence ID" value="MYL16072.1"/>
    <property type="molecule type" value="Genomic_DNA"/>
</dbReference>
<evidence type="ECO:0000256" key="2">
    <source>
        <dbReference type="ARBA" id="ARBA00022603"/>
    </source>
</evidence>
<feature type="region of interest" description="Disordered" evidence="9">
    <location>
        <begin position="345"/>
        <end position="370"/>
    </location>
</feature>
<dbReference type="InterPro" id="IPR029063">
    <property type="entry name" value="SAM-dependent_MTases_sf"/>
</dbReference>
<keyword evidence="3 11" id="KW-0808">Transferase</keyword>